<name>A0A0F9VXG4_9ZZZZ</name>
<proteinExistence type="predicted"/>
<gene>
    <name evidence="1" type="ORF">LCGC14_0353780</name>
</gene>
<comment type="caution">
    <text evidence="1">The sequence shown here is derived from an EMBL/GenBank/DDBJ whole genome shotgun (WGS) entry which is preliminary data.</text>
</comment>
<evidence type="ECO:0000313" key="1">
    <source>
        <dbReference type="EMBL" id="KKN78151.1"/>
    </source>
</evidence>
<dbReference type="AlphaFoldDB" id="A0A0F9VXG4"/>
<protein>
    <submittedName>
        <fullName evidence="1">Uncharacterized protein</fullName>
    </submittedName>
</protein>
<accession>A0A0F9VXG4</accession>
<organism evidence="1">
    <name type="scientific">marine sediment metagenome</name>
    <dbReference type="NCBI Taxonomy" id="412755"/>
    <lineage>
        <taxon>unclassified sequences</taxon>
        <taxon>metagenomes</taxon>
        <taxon>ecological metagenomes</taxon>
    </lineage>
</organism>
<sequence length="76" mass="8423">MATGVRAITKGLMRQWTTNLIHKHHTPVLVVGIGHDQEKGKISVISVAEMSNDEIAMMLRVALATVEKRGQDVHEH</sequence>
<dbReference type="EMBL" id="LAZR01000268">
    <property type="protein sequence ID" value="KKN78151.1"/>
    <property type="molecule type" value="Genomic_DNA"/>
</dbReference>
<reference evidence="1" key="1">
    <citation type="journal article" date="2015" name="Nature">
        <title>Complex archaea that bridge the gap between prokaryotes and eukaryotes.</title>
        <authorList>
            <person name="Spang A."/>
            <person name="Saw J.H."/>
            <person name="Jorgensen S.L."/>
            <person name="Zaremba-Niedzwiedzka K."/>
            <person name="Martijn J."/>
            <person name="Lind A.E."/>
            <person name="van Eijk R."/>
            <person name="Schleper C."/>
            <person name="Guy L."/>
            <person name="Ettema T.J."/>
        </authorList>
    </citation>
    <scope>NUCLEOTIDE SEQUENCE</scope>
</reference>